<dbReference type="AlphaFoldDB" id="A0A2M4B1Q8"/>
<accession>A0A2M4B1Q8</accession>
<protein>
    <submittedName>
        <fullName evidence="1">Putative secreted protein</fullName>
    </submittedName>
</protein>
<reference evidence="1" key="1">
    <citation type="submission" date="2018-01" db="EMBL/GenBank/DDBJ databases">
        <title>An insight into the sialome of Amazonian anophelines.</title>
        <authorList>
            <person name="Ribeiro J.M."/>
            <person name="Scarpassa V."/>
            <person name="Calvo E."/>
        </authorList>
    </citation>
    <scope>NUCLEOTIDE SEQUENCE</scope>
    <source>
        <tissue evidence="1">Salivary glands</tissue>
    </source>
</reference>
<organism evidence="1">
    <name type="scientific">Anopheles triannulatus</name>
    <dbReference type="NCBI Taxonomy" id="58253"/>
    <lineage>
        <taxon>Eukaryota</taxon>
        <taxon>Metazoa</taxon>
        <taxon>Ecdysozoa</taxon>
        <taxon>Arthropoda</taxon>
        <taxon>Hexapoda</taxon>
        <taxon>Insecta</taxon>
        <taxon>Pterygota</taxon>
        <taxon>Neoptera</taxon>
        <taxon>Endopterygota</taxon>
        <taxon>Diptera</taxon>
        <taxon>Nematocera</taxon>
        <taxon>Culicoidea</taxon>
        <taxon>Culicidae</taxon>
        <taxon>Anophelinae</taxon>
        <taxon>Anopheles</taxon>
    </lineage>
</organism>
<proteinExistence type="predicted"/>
<sequence>MSMFFLYPFRLCYRMLDFLISMSLASSRIRANVYVNGAKIGRTLDTICHNGTENYIIDYASLNATIRDTKRRRGTIVALEVGSNCRRSTEHYKNKTGTAKKGRNMDKNNKWYNTGIEAVGRVGKGETGRIGETG</sequence>
<evidence type="ECO:0000313" key="1">
    <source>
        <dbReference type="EMBL" id="MBW46960.1"/>
    </source>
</evidence>
<dbReference type="EMBL" id="GGFK01013639">
    <property type="protein sequence ID" value="MBW46960.1"/>
    <property type="molecule type" value="Transcribed_RNA"/>
</dbReference>
<name>A0A2M4B1Q8_9DIPT</name>